<organism evidence="2">
    <name type="scientific">Tanacetum cinerariifolium</name>
    <name type="common">Dalmatian daisy</name>
    <name type="synonym">Chrysanthemum cinerariifolium</name>
    <dbReference type="NCBI Taxonomy" id="118510"/>
    <lineage>
        <taxon>Eukaryota</taxon>
        <taxon>Viridiplantae</taxon>
        <taxon>Streptophyta</taxon>
        <taxon>Embryophyta</taxon>
        <taxon>Tracheophyta</taxon>
        <taxon>Spermatophyta</taxon>
        <taxon>Magnoliopsida</taxon>
        <taxon>eudicotyledons</taxon>
        <taxon>Gunneridae</taxon>
        <taxon>Pentapetalae</taxon>
        <taxon>asterids</taxon>
        <taxon>campanulids</taxon>
        <taxon>Asterales</taxon>
        <taxon>Asteraceae</taxon>
        <taxon>Asteroideae</taxon>
        <taxon>Anthemideae</taxon>
        <taxon>Anthemidinae</taxon>
        <taxon>Tanacetum</taxon>
    </lineage>
</organism>
<gene>
    <name evidence="2" type="ORF">Tci_053200</name>
</gene>
<feature type="compositionally biased region" description="Low complexity" evidence="1">
    <location>
        <begin position="398"/>
        <end position="408"/>
    </location>
</feature>
<feature type="compositionally biased region" description="Polar residues" evidence="1">
    <location>
        <begin position="426"/>
        <end position="469"/>
    </location>
</feature>
<reference evidence="2" key="1">
    <citation type="journal article" date="2019" name="Sci. Rep.">
        <title>Draft genome of Tanacetum cinerariifolium, the natural source of mosquito coil.</title>
        <authorList>
            <person name="Yamashiro T."/>
            <person name="Shiraishi A."/>
            <person name="Satake H."/>
            <person name="Nakayama K."/>
        </authorList>
    </citation>
    <scope>NUCLEOTIDE SEQUENCE</scope>
</reference>
<evidence type="ECO:0000313" key="2">
    <source>
        <dbReference type="EMBL" id="GEU81222.1"/>
    </source>
</evidence>
<proteinExistence type="predicted"/>
<name>A0A6L2N7Y2_TANCI</name>
<evidence type="ECO:0000256" key="1">
    <source>
        <dbReference type="SAM" id="MobiDB-lite"/>
    </source>
</evidence>
<protein>
    <recommendedName>
        <fullName evidence="3">CCHC-type domain-containing protein</fullName>
    </recommendedName>
</protein>
<evidence type="ECO:0008006" key="3">
    <source>
        <dbReference type="Google" id="ProtNLM"/>
    </source>
</evidence>
<accession>A0A6L2N7Y2</accession>
<dbReference type="AlphaFoldDB" id="A0A6L2N7Y2"/>
<comment type="caution">
    <text evidence="2">The sequence shown here is derived from an EMBL/GenBank/DDBJ whole genome shotgun (WGS) entry which is preliminary data.</text>
</comment>
<dbReference type="EMBL" id="BKCJ010008236">
    <property type="protein sequence ID" value="GEU81222.1"/>
    <property type="molecule type" value="Genomic_DNA"/>
</dbReference>
<feature type="region of interest" description="Disordered" evidence="1">
    <location>
        <begin position="397"/>
        <end position="495"/>
    </location>
</feature>
<sequence>MTRPRKYSELTPTKPIQADCDDKATNISLQVFKKGDDPIDAINHMMSFLPTVVTSHYPTTNNQLMNSLNPRKQATINDRRITLQLVRGRQISFATSTTKTYTPGASGSNFGKSKTVIFYNCKGEGHMSKQCTKPKRKRDDAWFKDKVLLTVITHNAAYQSDDLDAYDSDSNELNTAKVVLMANLSHCGLDVLAENSMNSLDPSRSCRPIKVEVPKELPKVSMSQEKDKVITKLKESIKSLSGNVNEDKVKKDIDEIETINIKLDHRLSKLIVENEHLKQTYKQLYDSIKPICVRSKEQCDALINQVNQKFVEISDLNANLQEKVLIITALRDELRKLKGKALVDNVVTPHTIAPKILTIDMKPLAPRLLNNMTTHSDYLRLTQEQAAILKEVVKQGKSQNSLNNSLNSTLAVTPKNKDKRVRFTKPVTSSRNTNTNAASLSNLVSNKPMLSSTGVKLSTSASGSKPSGNTKKDRIQQPPSSTQKHKVEAHPRNVKSSLKNKNCAIEHKRTVIVQHSKLNANSELICVKCNGCMLSDNHDLCVLNVINDVNARPKFTSVKKTSKRKVWKPTGKVFTKIGYTWRPTSRTFTIVGNACPLTRITTTTDVPPRKPTILENDTPRPVVTLVYSRKPRKSKTNVPVSKAKIIKSISANNKEPNKY</sequence>